<dbReference type="InterPro" id="IPR008569">
    <property type="entry name" value="DUF851"/>
</dbReference>
<dbReference type="HOGENOM" id="CLU_858541_0_0_1"/>
<feature type="compositionally biased region" description="Basic residues" evidence="1">
    <location>
        <begin position="44"/>
        <end position="54"/>
    </location>
</feature>
<dbReference type="InParanoid" id="E3MFW3"/>
<evidence type="ECO:0000256" key="1">
    <source>
        <dbReference type="SAM" id="MobiDB-lite"/>
    </source>
</evidence>
<feature type="compositionally biased region" description="Basic and acidic residues" evidence="1">
    <location>
        <begin position="71"/>
        <end position="96"/>
    </location>
</feature>
<evidence type="ECO:0000313" key="3">
    <source>
        <dbReference type="Proteomes" id="UP000008281"/>
    </source>
</evidence>
<protein>
    <submittedName>
        <fullName evidence="2">Uncharacterized protein</fullName>
    </submittedName>
</protein>
<dbReference type="Pfam" id="PF05867">
    <property type="entry name" value="DUF851"/>
    <property type="match status" value="1"/>
</dbReference>
<organism evidence="3">
    <name type="scientific">Caenorhabditis remanei</name>
    <name type="common">Caenorhabditis vulgaris</name>
    <dbReference type="NCBI Taxonomy" id="31234"/>
    <lineage>
        <taxon>Eukaryota</taxon>
        <taxon>Metazoa</taxon>
        <taxon>Ecdysozoa</taxon>
        <taxon>Nematoda</taxon>
        <taxon>Chromadorea</taxon>
        <taxon>Rhabditida</taxon>
        <taxon>Rhabditina</taxon>
        <taxon>Rhabditomorpha</taxon>
        <taxon>Rhabditoidea</taxon>
        <taxon>Rhabditidae</taxon>
        <taxon>Peloderinae</taxon>
        <taxon>Caenorhabditis</taxon>
    </lineage>
</organism>
<dbReference type="OrthoDB" id="5867859at2759"/>
<dbReference type="STRING" id="31234.E3MFW3"/>
<feature type="compositionally biased region" description="Basic and acidic residues" evidence="1">
    <location>
        <begin position="154"/>
        <end position="177"/>
    </location>
</feature>
<dbReference type="eggNOG" id="ENOG502SVY6">
    <property type="taxonomic scope" value="Eukaryota"/>
</dbReference>
<name>E3MFW3_CAERE</name>
<proteinExistence type="predicted"/>
<feature type="compositionally biased region" description="Basic and acidic residues" evidence="1">
    <location>
        <begin position="29"/>
        <end position="39"/>
    </location>
</feature>
<accession>E3MFW3</accession>
<reference evidence="2" key="1">
    <citation type="submission" date="2007-07" db="EMBL/GenBank/DDBJ databases">
        <title>PCAP assembly of the Caenorhabditis remanei genome.</title>
        <authorList>
            <consortium name="The Caenorhabditis remanei Sequencing Consortium"/>
            <person name="Wilson R.K."/>
        </authorList>
    </citation>
    <scope>NUCLEOTIDE SEQUENCE [LARGE SCALE GENOMIC DNA]</scope>
    <source>
        <strain evidence="2">PB4641</strain>
    </source>
</reference>
<feature type="compositionally biased region" description="Basic and acidic residues" evidence="1">
    <location>
        <begin position="124"/>
        <end position="138"/>
    </location>
</feature>
<dbReference type="EMBL" id="DS268442">
    <property type="protein sequence ID" value="EFP01223.1"/>
    <property type="molecule type" value="Genomic_DNA"/>
</dbReference>
<dbReference type="OMA" id="HEIPNAN"/>
<dbReference type="AlphaFoldDB" id="E3MFW3"/>
<evidence type="ECO:0000313" key="2">
    <source>
        <dbReference type="EMBL" id="EFP01223.1"/>
    </source>
</evidence>
<feature type="region of interest" description="Disordered" evidence="1">
    <location>
        <begin position="1"/>
        <end position="201"/>
    </location>
</feature>
<dbReference type="Proteomes" id="UP000008281">
    <property type="component" value="Unassembled WGS sequence"/>
</dbReference>
<gene>
    <name evidence="2" type="ORF">CRE_24485</name>
</gene>
<sequence>MGLFSKRGSKRRTAKEAKKSSRGTKSKTKGTEKGTDKKSSNTKYSKRRSSRQKSTRGSSNTHTRSKSHPPTPEKEREGRKREKKEDSGGGGKDDKGSQVILASNQPAKPRCVRIGSREVDDETVERVFEKFTKERKEAPPPAPGAAGAGAPPPLDEKARLLMDRVTKKPMKSERSEMFYDEMSSFQKKKPTPSVNQKAPMKKVQEESVFFDDDSYSQVPKLINVRKMSGENVYTERGVPYWTEPLEPTDEERVRESKNGEFVAVRAQIDAFLGEGFDVKDDEALMVLTGCVKDPNDQLICDDWLELIKLDGSTWKAERERKKRE</sequence>
<keyword evidence="3" id="KW-1185">Reference proteome</keyword>